<protein>
    <submittedName>
        <fullName evidence="1">Uncharacterized protein</fullName>
    </submittedName>
</protein>
<evidence type="ECO:0000313" key="1">
    <source>
        <dbReference type="EMBL" id="KKQ82085.1"/>
    </source>
</evidence>
<comment type="caution">
    <text evidence="1">The sequence shown here is derived from an EMBL/GenBank/DDBJ whole genome shotgun (WGS) entry which is preliminary data.</text>
</comment>
<accession>A0A0G0L2I9</accession>
<sequence>MISIFNPFEGATDPDNENYQKLLDKLISLDSLAMKENPIEIRKFQLIDAVHNHFKFYHISLFNDGYVAHYGRIETKGSIYDSRVKKGVMSK</sequence>
<name>A0A0G0L2I9_9BACT</name>
<proteinExistence type="predicted"/>
<dbReference type="AlphaFoldDB" id="A0A0G0L2I9"/>
<reference evidence="1 2" key="1">
    <citation type="journal article" date="2015" name="Nature">
        <title>rRNA introns, odd ribosomes, and small enigmatic genomes across a large radiation of phyla.</title>
        <authorList>
            <person name="Brown C.T."/>
            <person name="Hug L.A."/>
            <person name="Thomas B.C."/>
            <person name="Sharon I."/>
            <person name="Castelle C.J."/>
            <person name="Singh A."/>
            <person name="Wilkins M.J."/>
            <person name="Williams K.H."/>
            <person name="Banfield J.F."/>
        </authorList>
    </citation>
    <scope>NUCLEOTIDE SEQUENCE [LARGE SCALE GENOMIC DNA]</scope>
</reference>
<gene>
    <name evidence="1" type="ORF">UT06_C0051G0001</name>
</gene>
<organism evidence="1 2">
    <name type="scientific">Candidatus Woesebacteria bacterium GW2011_GWA1_38_8</name>
    <dbReference type="NCBI Taxonomy" id="1618547"/>
    <lineage>
        <taxon>Bacteria</taxon>
        <taxon>Candidatus Woeseibacteriota</taxon>
    </lineage>
</organism>
<feature type="non-terminal residue" evidence="1">
    <location>
        <position position="91"/>
    </location>
</feature>
<dbReference type="Proteomes" id="UP000034710">
    <property type="component" value="Unassembled WGS sequence"/>
</dbReference>
<dbReference type="EMBL" id="LBVJ01000051">
    <property type="protein sequence ID" value="KKQ82085.1"/>
    <property type="molecule type" value="Genomic_DNA"/>
</dbReference>
<evidence type="ECO:0000313" key="2">
    <source>
        <dbReference type="Proteomes" id="UP000034710"/>
    </source>
</evidence>